<evidence type="ECO:0000313" key="1">
    <source>
        <dbReference type="EMBL" id="CDW43284.1"/>
    </source>
</evidence>
<dbReference type="AlphaFoldDB" id="A0A0K2UYD3"/>
<protein>
    <submittedName>
        <fullName evidence="1">Uncharacterized protein</fullName>
    </submittedName>
</protein>
<feature type="non-terminal residue" evidence="1">
    <location>
        <position position="1"/>
    </location>
</feature>
<proteinExistence type="predicted"/>
<name>A0A0K2UYD3_LEPSM</name>
<reference evidence="1" key="1">
    <citation type="submission" date="2014-05" db="EMBL/GenBank/DDBJ databases">
        <authorList>
            <person name="Chronopoulou M."/>
        </authorList>
    </citation>
    <scope>NUCLEOTIDE SEQUENCE</scope>
    <source>
        <tissue evidence="1">Whole organism</tissue>
    </source>
</reference>
<sequence length="72" mass="8140">TIFPPVRSPGRYVRAVPVSFTSNLDPFVSLSKRRIKLASNSLRPGASSSERIFRIRTDLPLSVERTNLVLNW</sequence>
<accession>A0A0K2UYD3</accession>
<dbReference type="EMBL" id="HACA01025923">
    <property type="protein sequence ID" value="CDW43284.1"/>
    <property type="molecule type" value="Transcribed_RNA"/>
</dbReference>
<organism evidence="1">
    <name type="scientific">Lepeophtheirus salmonis</name>
    <name type="common">Salmon louse</name>
    <name type="synonym">Caligus salmonis</name>
    <dbReference type="NCBI Taxonomy" id="72036"/>
    <lineage>
        <taxon>Eukaryota</taxon>
        <taxon>Metazoa</taxon>
        <taxon>Ecdysozoa</taxon>
        <taxon>Arthropoda</taxon>
        <taxon>Crustacea</taxon>
        <taxon>Multicrustacea</taxon>
        <taxon>Hexanauplia</taxon>
        <taxon>Copepoda</taxon>
        <taxon>Siphonostomatoida</taxon>
        <taxon>Caligidae</taxon>
        <taxon>Lepeophtheirus</taxon>
    </lineage>
</organism>